<reference evidence="3 4" key="1">
    <citation type="submission" date="2020-05" db="EMBL/GenBank/DDBJ databases">
        <authorList>
            <person name="Whitworth D."/>
        </authorList>
    </citation>
    <scope>NUCLEOTIDE SEQUENCE [LARGE SCALE GENOMIC DNA]</scope>
    <source>
        <strain evidence="3 4">AB043B</strain>
    </source>
</reference>
<dbReference type="EMBL" id="JABFJV010000209">
    <property type="protein sequence ID" value="NOK37197.1"/>
    <property type="molecule type" value="Genomic_DNA"/>
</dbReference>
<feature type="compositionally biased region" description="Low complexity" evidence="1">
    <location>
        <begin position="388"/>
        <end position="428"/>
    </location>
</feature>
<dbReference type="AlphaFoldDB" id="A0A7Y4KP56"/>
<organism evidence="3 4">
    <name type="scientific">Corallococcus exercitus</name>
    <dbReference type="NCBI Taxonomy" id="2316736"/>
    <lineage>
        <taxon>Bacteria</taxon>
        <taxon>Pseudomonadati</taxon>
        <taxon>Myxococcota</taxon>
        <taxon>Myxococcia</taxon>
        <taxon>Myxococcales</taxon>
        <taxon>Cystobacterineae</taxon>
        <taxon>Myxococcaceae</taxon>
        <taxon>Corallococcus</taxon>
    </lineage>
</organism>
<dbReference type="Proteomes" id="UP000563426">
    <property type="component" value="Unassembled WGS sequence"/>
</dbReference>
<feature type="compositionally biased region" description="Low complexity" evidence="1">
    <location>
        <begin position="177"/>
        <end position="186"/>
    </location>
</feature>
<feature type="chain" id="PRO_5031551931" description="Cytochrome c domain-containing protein" evidence="2">
    <location>
        <begin position="27"/>
        <end position="774"/>
    </location>
</feature>
<protein>
    <recommendedName>
        <fullName evidence="5">Cytochrome c domain-containing protein</fullName>
    </recommendedName>
</protein>
<feature type="compositionally biased region" description="Low complexity" evidence="1">
    <location>
        <begin position="200"/>
        <end position="211"/>
    </location>
</feature>
<evidence type="ECO:0000313" key="4">
    <source>
        <dbReference type="Proteomes" id="UP000563426"/>
    </source>
</evidence>
<feature type="compositionally biased region" description="Low complexity" evidence="1">
    <location>
        <begin position="77"/>
        <end position="86"/>
    </location>
</feature>
<proteinExistence type="predicted"/>
<feature type="compositionally biased region" description="Basic and acidic residues" evidence="1">
    <location>
        <begin position="28"/>
        <end position="41"/>
    </location>
</feature>
<evidence type="ECO:0000256" key="1">
    <source>
        <dbReference type="SAM" id="MobiDB-lite"/>
    </source>
</evidence>
<keyword evidence="4" id="KW-1185">Reference proteome</keyword>
<comment type="caution">
    <text evidence="3">The sequence shown here is derived from an EMBL/GenBank/DDBJ whole genome shotgun (WGS) entry which is preliminary data.</text>
</comment>
<gene>
    <name evidence="3" type="ORF">HMI49_28775</name>
</gene>
<feature type="region of interest" description="Disordered" evidence="1">
    <location>
        <begin position="377"/>
        <end position="438"/>
    </location>
</feature>
<feature type="compositionally biased region" description="Pro residues" evidence="1">
    <location>
        <begin position="212"/>
        <end position="224"/>
    </location>
</feature>
<feature type="compositionally biased region" description="Low complexity" evidence="1">
    <location>
        <begin position="225"/>
        <end position="286"/>
    </location>
</feature>
<feature type="region of interest" description="Disordered" evidence="1">
    <location>
        <begin position="22"/>
        <end position="86"/>
    </location>
</feature>
<keyword evidence="2" id="KW-0732">Signal</keyword>
<accession>A0A7Y4KP56</accession>
<feature type="region of interest" description="Disordered" evidence="1">
    <location>
        <begin position="177"/>
        <end position="286"/>
    </location>
</feature>
<evidence type="ECO:0008006" key="5">
    <source>
        <dbReference type="Google" id="ProtNLM"/>
    </source>
</evidence>
<evidence type="ECO:0000256" key="2">
    <source>
        <dbReference type="SAM" id="SignalP"/>
    </source>
</evidence>
<feature type="compositionally biased region" description="Gly residues" evidence="1">
    <location>
        <begin position="429"/>
        <end position="438"/>
    </location>
</feature>
<feature type="signal peptide" evidence="2">
    <location>
        <begin position="1"/>
        <end position="26"/>
    </location>
</feature>
<evidence type="ECO:0000313" key="3">
    <source>
        <dbReference type="EMBL" id="NOK37197.1"/>
    </source>
</evidence>
<name>A0A7Y4KP56_9BACT</name>
<sequence length="774" mass="80521">MRVTDLGTWTLLACALVLSAPGPTRAQSPEEQRRRLQERLGIKPPPAQQVPDAGVVAPGTPSPTEATRTPAAPPARTPAVASRPRVPGFAEDARPILEKACGNCHGPEGMASRSRWVLRGEPTDYEATLRFVQPATAAQSPLLKKGTGTTLHGGKKVLAVESAEYATLLRWIEGGAPPGKARGAPATAEAVPGAPRPPHASATAPSVSSPVPAAPGVPAPPVPSAPASASASAGPQPAPSSASTSASPQPAPSSASASAGPQPAPSAVAASAGPQPAPPASGASAAPRFAPGVHEALLADCSSCHASDGMAGASRYVTHTDPEQHLRSVTPLVVPGAAANSLLYQRARGEAHPGGEVWPPGSAQLALLARWIDSGATGTPPPAAGNTSVATAPAVSPSAPAAPGSAVAPSNPHAPAAPGSAAAPSNPHGPGGPHGGVPLGTYPVLGSLSLNGRFDLNYERVNYNDHPFKSEGESALRSYHHFLFLTRQSAEDPVTLTLEVLSLQFWEVGLHLSGPSWPVKVFARGGKVLVPFGGDPLFHHSYGGLAGFDQRVLPVVFAREGLTVNVERRLGPLALSGDAYVISGYRLKRADAVLNLQSDLAPLEDTHLGVGARLGASWGPINLWYSPYYNSLGFGRRLFLQALDVAVWRPRGLPVLEHFSLGAGLLRADVSGGEAEGYGGPGADYYHFASYLQLRYHPTDWLYVQYRQGLRTFGNRRGLILDENALTREDGSSHNVGVVARWRGLSAGLFQFWNLEKTDETPDDFTRLVVAYEF</sequence>
<dbReference type="RefSeq" id="WP_171437263.1">
    <property type="nucleotide sequence ID" value="NZ_JABFJV010000209.1"/>
</dbReference>